<dbReference type="Proteomes" id="UP000308267">
    <property type="component" value="Unassembled WGS sequence"/>
</dbReference>
<sequence length="445" mass="48188">MRTVVRNIKTIVNVLCDRSEKKRFDETDQVEITTSGSGSRLAILTENGIISDFGEEECMLSRTLDPDNIIDCNGGCVIPGLIDAHTHPVWAGDRLHEFTLKLKGASYMEIHESGGGINYTVSKTSAADEATLYNLLRQRLLGMIRKGTTTVECKTGYGLYWAVEEKLLRVLNRAKMELPIDISITFLSAHSVPKDTNASDFTEHIVSEQIPKVKDLIQEKFSVDNIDVFCEKGVYDIEQSAKILQAGKSIGLNLNFHADELSDTGGAELAGRLGARAASHLEEASPAGVAAMAASGTAAVLLPTTAHLLRLRPPSARAIIQAGVPVALGTDFNPNAYCLSMPIVMYLACTTLGMTPEEALAGATINAAYSLNMSDRVGAITVGRQADIVVLKCDSPPFPRHIPPKLWCYIGESVKRTPVRISIFSVDEEPDLRSPGALGTRSFKE</sequence>
<dbReference type="SUPFAM" id="SSF51338">
    <property type="entry name" value="Composite domain of metallo-dependent hydrolases"/>
    <property type="match status" value="1"/>
</dbReference>
<dbReference type="CDD" id="cd01296">
    <property type="entry name" value="Imidazolone-5PH"/>
    <property type="match status" value="1"/>
</dbReference>
<dbReference type="GO" id="GO:0050480">
    <property type="term" value="F:imidazolonepropionase activity"/>
    <property type="evidence" value="ECO:0007669"/>
    <property type="project" value="UniProtKB-EC"/>
</dbReference>
<evidence type="ECO:0000313" key="14">
    <source>
        <dbReference type="Proteomes" id="UP000308267"/>
    </source>
</evidence>
<evidence type="ECO:0000256" key="2">
    <source>
        <dbReference type="ARBA" id="ARBA00001965"/>
    </source>
</evidence>
<comment type="pathway">
    <text evidence="3">Amino-acid degradation; L-histidine degradation into L-glutamate; N-formimidoyl-L-glutamate from L-histidine: step 3/3.</text>
</comment>
<proteinExistence type="inferred from homology"/>
<evidence type="ECO:0000256" key="5">
    <source>
        <dbReference type="ARBA" id="ARBA00012864"/>
    </source>
</evidence>
<keyword evidence="10" id="KW-0862">Zinc</keyword>
<evidence type="ECO:0000256" key="7">
    <source>
        <dbReference type="ARBA" id="ARBA00022723"/>
    </source>
</evidence>
<dbReference type="Gene3D" id="3.20.20.140">
    <property type="entry name" value="Metal-dependent hydrolases"/>
    <property type="match status" value="1"/>
</dbReference>
<evidence type="ECO:0000256" key="1">
    <source>
        <dbReference type="ARBA" id="ARBA00000853"/>
    </source>
</evidence>
<dbReference type="NCBIfam" id="TIGR01224">
    <property type="entry name" value="hutI"/>
    <property type="match status" value="1"/>
</dbReference>
<evidence type="ECO:0000256" key="9">
    <source>
        <dbReference type="ARBA" id="ARBA00022808"/>
    </source>
</evidence>
<comment type="caution">
    <text evidence="13">The sequence shown here is derived from an EMBL/GenBank/DDBJ whole genome shotgun (WGS) entry which is preliminary data.</text>
</comment>
<dbReference type="Gene3D" id="2.30.40.10">
    <property type="entry name" value="Urease, subunit C, domain 1"/>
    <property type="match status" value="1"/>
</dbReference>
<evidence type="ECO:0000256" key="6">
    <source>
        <dbReference type="ARBA" id="ARBA00013406"/>
    </source>
</evidence>
<keyword evidence="14" id="KW-1185">Reference proteome</keyword>
<dbReference type="InterPro" id="IPR006680">
    <property type="entry name" value="Amidohydro-rel"/>
</dbReference>
<dbReference type="UniPathway" id="UPA00379">
    <property type="reaction ID" value="UER00551"/>
</dbReference>
<evidence type="ECO:0000259" key="12">
    <source>
        <dbReference type="Pfam" id="PF01979"/>
    </source>
</evidence>
<evidence type="ECO:0000313" key="13">
    <source>
        <dbReference type="EMBL" id="TGZ68345.1"/>
    </source>
</evidence>
<dbReference type="OrthoDB" id="194468at2759"/>
<dbReference type="InterPro" id="IPR032466">
    <property type="entry name" value="Metal_Hydrolase"/>
</dbReference>
<protein>
    <recommendedName>
        <fullName evidence="6">Probable imidazolonepropionase</fullName>
        <ecNumber evidence="5">3.5.2.7</ecNumber>
    </recommendedName>
</protein>
<evidence type="ECO:0000256" key="10">
    <source>
        <dbReference type="ARBA" id="ARBA00022833"/>
    </source>
</evidence>
<organism evidence="13 14">
    <name type="scientific">Opisthorchis felineus</name>
    <dbReference type="NCBI Taxonomy" id="147828"/>
    <lineage>
        <taxon>Eukaryota</taxon>
        <taxon>Metazoa</taxon>
        <taxon>Spiralia</taxon>
        <taxon>Lophotrochozoa</taxon>
        <taxon>Platyhelminthes</taxon>
        <taxon>Trematoda</taxon>
        <taxon>Digenea</taxon>
        <taxon>Opisthorchiida</taxon>
        <taxon>Opisthorchiata</taxon>
        <taxon>Opisthorchiidae</taxon>
        <taxon>Opisthorchis</taxon>
    </lineage>
</organism>
<dbReference type="FunFam" id="3.20.20.140:FF:000007">
    <property type="entry name" value="Imidazolonepropionase"/>
    <property type="match status" value="1"/>
</dbReference>
<comment type="catalytic activity">
    <reaction evidence="1">
        <text>4-imidazolone-5-propanoate + H2O = N-formimidoyl-L-glutamate</text>
        <dbReference type="Rhea" id="RHEA:23660"/>
        <dbReference type="ChEBI" id="CHEBI:15377"/>
        <dbReference type="ChEBI" id="CHEBI:58928"/>
        <dbReference type="ChEBI" id="CHEBI:77893"/>
        <dbReference type="EC" id="3.5.2.7"/>
    </reaction>
</comment>
<feature type="domain" description="Amidohydrolase-related" evidence="12">
    <location>
        <begin position="77"/>
        <end position="393"/>
    </location>
</feature>
<evidence type="ECO:0000256" key="4">
    <source>
        <dbReference type="ARBA" id="ARBA00008002"/>
    </source>
</evidence>
<gene>
    <name evidence="13" type="ORF">CRM22_004313</name>
</gene>
<keyword evidence="9" id="KW-0369">Histidine metabolism</keyword>
<evidence type="ECO:0000256" key="11">
    <source>
        <dbReference type="ARBA" id="ARBA00023004"/>
    </source>
</evidence>
<dbReference type="PANTHER" id="PTHR42752:SF1">
    <property type="entry name" value="IMIDAZOLONEPROPIONASE-RELATED"/>
    <property type="match status" value="1"/>
</dbReference>
<name>A0A4S2LWU3_OPIFE</name>
<dbReference type="GO" id="GO:0005737">
    <property type="term" value="C:cytoplasm"/>
    <property type="evidence" value="ECO:0007669"/>
    <property type="project" value="InterPro"/>
</dbReference>
<dbReference type="InterPro" id="IPR005920">
    <property type="entry name" value="HutI"/>
</dbReference>
<dbReference type="PANTHER" id="PTHR42752">
    <property type="entry name" value="IMIDAZOLONEPROPIONASE"/>
    <property type="match status" value="1"/>
</dbReference>
<dbReference type="EC" id="3.5.2.7" evidence="5"/>
<reference evidence="13 14" key="1">
    <citation type="journal article" date="2019" name="BMC Genomics">
        <title>New insights from Opisthorchis felineus genome: update on genomics of the epidemiologically important liver flukes.</title>
        <authorList>
            <person name="Ershov N.I."/>
            <person name="Mordvinov V.A."/>
            <person name="Prokhortchouk E.B."/>
            <person name="Pakharukova M.Y."/>
            <person name="Gunbin K.V."/>
            <person name="Ustyantsev K."/>
            <person name="Genaev M.A."/>
            <person name="Blinov A.G."/>
            <person name="Mazur A."/>
            <person name="Boulygina E."/>
            <person name="Tsygankova S."/>
            <person name="Khrameeva E."/>
            <person name="Chekanov N."/>
            <person name="Fan G."/>
            <person name="Xiao A."/>
            <person name="Zhang H."/>
            <person name="Xu X."/>
            <person name="Yang H."/>
            <person name="Solovyev V."/>
            <person name="Lee S.M."/>
            <person name="Liu X."/>
            <person name="Afonnikov D.A."/>
            <person name="Skryabin K.G."/>
        </authorList>
    </citation>
    <scope>NUCLEOTIDE SEQUENCE [LARGE SCALE GENOMIC DNA]</scope>
    <source>
        <strain evidence="13">AK-0245</strain>
        <tissue evidence="13">Whole organism</tissue>
    </source>
</reference>
<evidence type="ECO:0000256" key="3">
    <source>
        <dbReference type="ARBA" id="ARBA00004758"/>
    </source>
</evidence>
<dbReference type="EMBL" id="SJOL01006370">
    <property type="protein sequence ID" value="TGZ68345.1"/>
    <property type="molecule type" value="Genomic_DNA"/>
</dbReference>
<dbReference type="InterPro" id="IPR011059">
    <property type="entry name" value="Metal-dep_hydrolase_composite"/>
</dbReference>
<dbReference type="SUPFAM" id="SSF51556">
    <property type="entry name" value="Metallo-dependent hydrolases"/>
    <property type="match status" value="1"/>
</dbReference>
<dbReference type="GO" id="GO:0019556">
    <property type="term" value="P:L-histidine catabolic process to glutamate and formamide"/>
    <property type="evidence" value="ECO:0007669"/>
    <property type="project" value="UniProtKB-UniPathway"/>
</dbReference>
<comment type="cofactor">
    <cofactor evidence="2">
        <name>Fe(3+)</name>
        <dbReference type="ChEBI" id="CHEBI:29034"/>
    </cofactor>
</comment>
<dbReference type="GO" id="GO:0046872">
    <property type="term" value="F:metal ion binding"/>
    <property type="evidence" value="ECO:0007669"/>
    <property type="project" value="UniProtKB-KW"/>
</dbReference>
<keyword evidence="7" id="KW-0479">Metal-binding</keyword>
<dbReference type="AlphaFoldDB" id="A0A4S2LWU3"/>
<evidence type="ECO:0000256" key="8">
    <source>
        <dbReference type="ARBA" id="ARBA00022801"/>
    </source>
</evidence>
<dbReference type="GO" id="GO:0019557">
    <property type="term" value="P:L-histidine catabolic process to glutamate and formate"/>
    <property type="evidence" value="ECO:0007669"/>
    <property type="project" value="UniProtKB-UniPathway"/>
</dbReference>
<keyword evidence="8" id="KW-0378">Hydrolase</keyword>
<dbReference type="Pfam" id="PF01979">
    <property type="entry name" value="Amidohydro_1"/>
    <property type="match status" value="1"/>
</dbReference>
<dbReference type="STRING" id="147828.A0A4S2LWU3"/>
<accession>A0A4S2LWU3</accession>
<comment type="similarity">
    <text evidence="4">Belongs to the metallo-dependent hydrolases superfamily. HutI family.</text>
</comment>
<keyword evidence="11" id="KW-0408">Iron</keyword>